<accession>A0A8J2TXQ3</accession>
<dbReference type="RefSeq" id="WP_188550338.1">
    <property type="nucleotide sequence ID" value="NZ_BMFY01000005.1"/>
</dbReference>
<dbReference type="Proteomes" id="UP000616114">
    <property type="component" value="Unassembled WGS sequence"/>
</dbReference>
<dbReference type="AlphaFoldDB" id="A0A8J2TXQ3"/>
<proteinExistence type="predicted"/>
<dbReference type="EMBL" id="BMFY01000005">
    <property type="protein sequence ID" value="GGA13349.1"/>
    <property type="molecule type" value="Genomic_DNA"/>
</dbReference>
<evidence type="ECO:0000256" key="2">
    <source>
        <dbReference type="SAM" id="Phobius"/>
    </source>
</evidence>
<keyword evidence="2" id="KW-1133">Transmembrane helix</keyword>
<organism evidence="3 4">
    <name type="scientific">Sediminivirga luteola</name>
    <dbReference type="NCBI Taxonomy" id="1774748"/>
    <lineage>
        <taxon>Bacteria</taxon>
        <taxon>Bacillati</taxon>
        <taxon>Actinomycetota</taxon>
        <taxon>Actinomycetes</taxon>
        <taxon>Micrococcales</taxon>
        <taxon>Brevibacteriaceae</taxon>
        <taxon>Sediminivirga</taxon>
    </lineage>
</organism>
<feature type="transmembrane region" description="Helical" evidence="2">
    <location>
        <begin position="51"/>
        <end position="75"/>
    </location>
</feature>
<evidence type="ECO:0000313" key="3">
    <source>
        <dbReference type="EMBL" id="GGA13349.1"/>
    </source>
</evidence>
<comment type="caution">
    <text evidence="3">The sequence shown here is derived from an EMBL/GenBank/DDBJ whole genome shotgun (WGS) entry which is preliminary data.</text>
</comment>
<keyword evidence="2" id="KW-0812">Transmembrane</keyword>
<protein>
    <submittedName>
        <fullName evidence="3">Uncharacterized protein</fullName>
    </submittedName>
</protein>
<reference evidence="3" key="2">
    <citation type="submission" date="2020-09" db="EMBL/GenBank/DDBJ databases">
        <authorList>
            <person name="Sun Q."/>
            <person name="Zhou Y."/>
        </authorList>
    </citation>
    <scope>NUCLEOTIDE SEQUENCE</scope>
    <source>
        <strain evidence="3">CGMCC 1.12785</strain>
    </source>
</reference>
<evidence type="ECO:0000256" key="1">
    <source>
        <dbReference type="SAM" id="MobiDB-lite"/>
    </source>
</evidence>
<feature type="region of interest" description="Disordered" evidence="1">
    <location>
        <begin position="98"/>
        <end position="166"/>
    </location>
</feature>
<sequence length="166" mass="17035">MSHTIDVRVRRRPKYSVFMGAGALLGLIAAPLVAAQPVQPLNPAEEYSFFATAGFFAALLGTIGLFLGGGVALLVERVTARRERRYTVGAYYQRMSGDAPAPEAAAAGDSEGAGDAENDSVQATPDPAVPAEDSGARDSAPASDPSSGDGPSVPGRTARQADGRDS</sequence>
<feature type="compositionally biased region" description="Low complexity" evidence="1">
    <location>
        <begin position="98"/>
        <end position="111"/>
    </location>
</feature>
<reference evidence="3" key="1">
    <citation type="journal article" date="2014" name="Int. J. Syst. Evol. Microbiol.">
        <title>Complete genome sequence of Corynebacterium casei LMG S-19264T (=DSM 44701T), isolated from a smear-ripened cheese.</title>
        <authorList>
            <consortium name="US DOE Joint Genome Institute (JGI-PGF)"/>
            <person name="Walter F."/>
            <person name="Albersmeier A."/>
            <person name="Kalinowski J."/>
            <person name="Ruckert C."/>
        </authorList>
    </citation>
    <scope>NUCLEOTIDE SEQUENCE</scope>
    <source>
        <strain evidence="3">CGMCC 1.12785</strain>
    </source>
</reference>
<evidence type="ECO:0000313" key="4">
    <source>
        <dbReference type="Proteomes" id="UP000616114"/>
    </source>
</evidence>
<keyword evidence="2" id="KW-0472">Membrane</keyword>
<feature type="compositionally biased region" description="Low complexity" evidence="1">
    <location>
        <begin position="137"/>
        <end position="155"/>
    </location>
</feature>
<name>A0A8J2TXQ3_9MICO</name>
<keyword evidence="4" id="KW-1185">Reference proteome</keyword>
<gene>
    <name evidence="3" type="ORF">GCM10011333_15370</name>
</gene>